<name>A0A2D6YLA0_9DELT</name>
<dbReference type="PANTHER" id="PTHR33303:SF2">
    <property type="entry name" value="COA-BINDING DOMAIN-CONTAINING PROTEIN"/>
    <property type="match status" value="1"/>
</dbReference>
<evidence type="ECO:0000259" key="1">
    <source>
        <dbReference type="SMART" id="SM00881"/>
    </source>
</evidence>
<reference evidence="3" key="1">
    <citation type="submission" date="2017-09" db="EMBL/GenBank/DDBJ databases">
        <title>The Reconstruction of 2,631 Draft Metagenome-Assembled Genomes from the Global Oceans.</title>
        <authorList>
            <person name="Tully B.J."/>
            <person name="Graham E.D."/>
            <person name="Heidelberg J.F."/>
        </authorList>
    </citation>
    <scope>NUCLEOTIDE SEQUENCE [LARGE SCALE GENOMIC DNA]</scope>
</reference>
<accession>A0A2D6YLA0</accession>
<sequence>MNTLTTELSDRQLRDILRSVRRIAVVGASTNWKRPSFFVMKYLSQKGYQMLPVNPVAAGQTLLGETVQAKLADVGPVDMVEVFRRGEEAPAIAAEAVQCGAKVLWLQIGVISEEAREIAERNGIQVVMNRCPKIEYSRLWGELGWQGINTGVISSQRRRR</sequence>
<proteinExistence type="predicted"/>
<dbReference type="PANTHER" id="PTHR33303">
    <property type="entry name" value="CYTOPLASMIC PROTEIN-RELATED"/>
    <property type="match status" value="1"/>
</dbReference>
<evidence type="ECO:0000313" key="3">
    <source>
        <dbReference type="Proteomes" id="UP000226525"/>
    </source>
</evidence>
<dbReference type="InterPro" id="IPR036291">
    <property type="entry name" value="NAD(P)-bd_dom_sf"/>
</dbReference>
<organism evidence="2 3">
    <name type="scientific">SAR324 cluster bacterium</name>
    <dbReference type="NCBI Taxonomy" id="2024889"/>
    <lineage>
        <taxon>Bacteria</taxon>
        <taxon>Deltaproteobacteria</taxon>
        <taxon>SAR324 cluster</taxon>
    </lineage>
</organism>
<protein>
    <submittedName>
        <fullName evidence="2">CoA-binding protein</fullName>
    </submittedName>
</protein>
<evidence type="ECO:0000313" key="2">
    <source>
        <dbReference type="EMBL" id="MAH63976.1"/>
    </source>
</evidence>
<dbReference type="Gene3D" id="3.40.50.720">
    <property type="entry name" value="NAD(P)-binding Rossmann-like Domain"/>
    <property type="match status" value="1"/>
</dbReference>
<dbReference type="EMBL" id="NZEX01000125">
    <property type="protein sequence ID" value="MAH63976.1"/>
    <property type="molecule type" value="Genomic_DNA"/>
</dbReference>
<dbReference type="SMART" id="SM00881">
    <property type="entry name" value="CoA_binding"/>
    <property type="match status" value="1"/>
</dbReference>
<dbReference type="Proteomes" id="UP000226525">
    <property type="component" value="Unassembled WGS sequence"/>
</dbReference>
<gene>
    <name evidence="2" type="ORF">CMN54_11135</name>
</gene>
<dbReference type="AlphaFoldDB" id="A0A2D6YLA0"/>
<comment type="caution">
    <text evidence="2">The sequence shown here is derived from an EMBL/GenBank/DDBJ whole genome shotgun (WGS) entry which is preliminary data.</text>
</comment>
<dbReference type="SUPFAM" id="SSF51735">
    <property type="entry name" value="NAD(P)-binding Rossmann-fold domains"/>
    <property type="match status" value="1"/>
</dbReference>
<dbReference type="Pfam" id="PF13380">
    <property type="entry name" value="CoA_binding_2"/>
    <property type="match status" value="1"/>
</dbReference>
<dbReference type="InterPro" id="IPR003781">
    <property type="entry name" value="CoA-bd"/>
</dbReference>
<feature type="domain" description="CoA-binding" evidence="1">
    <location>
        <begin position="17"/>
        <end position="110"/>
    </location>
</feature>